<comment type="caution">
    <text evidence="2">The sequence shown here is derived from an EMBL/GenBank/DDBJ whole genome shotgun (WGS) entry which is preliminary data.</text>
</comment>
<keyword evidence="1" id="KW-1133">Transmembrane helix</keyword>
<dbReference type="Proteomes" id="UP000593571">
    <property type="component" value="Unassembled WGS sequence"/>
</dbReference>
<reference evidence="2 3" key="1">
    <citation type="journal article" date="2020" name="Nature">
        <title>Six reference-quality genomes reveal evolution of bat adaptations.</title>
        <authorList>
            <person name="Jebb D."/>
            <person name="Huang Z."/>
            <person name="Pippel M."/>
            <person name="Hughes G.M."/>
            <person name="Lavrichenko K."/>
            <person name="Devanna P."/>
            <person name="Winkler S."/>
            <person name="Jermiin L.S."/>
            <person name="Skirmuntt E.C."/>
            <person name="Katzourakis A."/>
            <person name="Burkitt-Gray L."/>
            <person name="Ray D.A."/>
            <person name="Sullivan K.A.M."/>
            <person name="Roscito J.G."/>
            <person name="Kirilenko B.M."/>
            <person name="Davalos L.M."/>
            <person name="Corthals A.P."/>
            <person name="Power M.L."/>
            <person name="Jones G."/>
            <person name="Ransome R.D."/>
            <person name="Dechmann D.K.N."/>
            <person name="Locatelli A.G."/>
            <person name="Puechmaille S.J."/>
            <person name="Fedrigo O."/>
            <person name="Jarvis E.D."/>
            <person name="Hiller M."/>
            <person name="Vernes S.C."/>
            <person name="Myers E.W."/>
            <person name="Teeling E.C."/>
        </authorList>
    </citation>
    <scope>NUCLEOTIDE SEQUENCE [LARGE SCALE GENOMIC DNA]</scope>
    <source>
        <strain evidence="2">MRouAeg1</strain>
        <tissue evidence="2">Muscle</tissue>
    </source>
</reference>
<feature type="transmembrane region" description="Helical" evidence="1">
    <location>
        <begin position="25"/>
        <end position="46"/>
    </location>
</feature>
<name>A0A7J8JE38_ROUAE</name>
<keyword evidence="1" id="KW-0472">Membrane</keyword>
<protein>
    <submittedName>
        <fullName evidence="2">Dipeptidyl peptidase like 10</fullName>
    </submittedName>
</protein>
<accession>A0A7J8JE38</accession>
<keyword evidence="1" id="KW-0812">Transmembrane</keyword>
<evidence type="ECO:0000313" key="3">
    <source>
        <dbReference type="Proteomes" id="UP000593571"/>
    </source>
</evidence>
<dbReference type="EMBL" id="JACASE010000002">
    <property type="protein sequence ID" value="KAF6494609.1"/>
    <property type="molecule type" value="Genomic_DNA"/>
</dbReference>
<gene>
    <name evidence="2" type="ORF">HJG63_004094</name>
</gene>
<keyword evidence="3" id="KW-1185">Reference proteome</keyword>
<evidence type="ECO:0000256" key="1">
    <source>
        <dbReference type="SAM" id="Phobius"/>
    </source>
</evidence>
<dbReference type="AlphaFoldDB" id="A0A7J8JE38"/>
<evidence type="ECO:0000313" key="2">
    <source>
        <dbReference type="EMBL" id="KAF6494609.1"/>
    </source>
</evidence>
<organism evidence="2 3">
    <name type="scientific">Rousettus aegyptiacus</name>
    <name type="common">Egyptian fruit bat</name>
    <name type="synonym">Pteropus aegyptiacus</name>
    <dbReference type="NCBI Taxonomy" id="9407"/>
    <lineage>
        <taxon>Eukaryota</taxon>
        <taxon>Metazoa</taxon>
        <taxon>Chordata</taxon>
        <taxon>Craniata</taxon>
        <taxon>Vertebrata</taxon>
        <taxon>Euteleostomi</taxon>
        <taxon>Mammalia</taxon>
        <taxon>Eutheria</taxon>
        <taxon>Laurasiatheria</taxon>
        <taxon>Chiroptera</taxon>
        <taxon>Yinpterochiroptera</taxon>
        <taxon>Pteropodoidea</taxon>
        <taxon>Pteropodidae</taxon>
        <taxon>Rousettinae</taxon>
        <taxon>Rousettus</taxon>
    </lineage>
</organism>
<proteinExistence type="predicted"/>
<sequence length="58" mass="6504">MNQTASVSHHIKCQPSKTIKVGPRFSLFPLFCTHIFIHLLNIWTLVSQGTDSGDTHLV</sequence>